<dbReference type="OrthoDB" id="9804721at2"/>
<protein>
    <submittedName>
        <fullName evidence="2">Universal stress protein</fullName>
    </submittedName>
</protein>
<dbReference type="CDD" id="cd00293">
    <property type="entry name" value="USP-like"/>
    <property type="match status" value="1"/>
</dbReference>
<accession>A0A4Q2TDX3</accession>
<sequence length="280" mass="30488">MAYKTILAVLDTPKDARQITEFSLSIAERFGAHVIGLHAEAIASVPLVAPMEIPDPATVQALQDMAHDETVTIEQFFRDRCAREGISYEWRSFLSSAGLNAASLIDSARSCDLVIAAQGDDSLLSESRSELEHFLFESGRPVLLVPYIFKQPKPIKRVLIAWNGSREAARATFDALPFLKSAETVEVFSVEPPEQSGRSTTVAGAEIAATLARHGINVTVSQAATDEMPAPAAIENRLSDSSIDLLVMGAYTHKRWWEALFGGVTRTVLDSMTALTLLSR</sequence>
<dbReference type="AlphaFoldDB" id="A0A4Q2TDX3"/>
<proteinExistence type="inferred from homology"/>
<dbReference type="PANTHER" id="PTHR46268:SF15">
    <property type="entry name" value="UNIVERSAL STRESS PROTEIN HP_0031"/>
    <property type="match status" value="1"/>
</dbReference>
<dbReference type="Proteomes" id="UP000291088">
    <property type="component" value="Unassembled WGS sequence"/>
</dbReference>
<comment type="caution">
    <text evidence="2">The sequence shown here is derived from an EMBL/GenBank/DDBJ whole genome shotgun (WGS) entry which is preliminary data.</text>
</comment>
<dbReference type="Gene3D" id="3.40.50.12370">
    <property type="match status" value="1"/>
</dbReference>
<reference evidence="2 3" key="1">
    <citation type="submission" date="2019-01" db="EMBL/GenBank/DDBJ databases">
        <authorList>
            <person name="Deng T."/>
        </authorList>
    </citation>
    <scope>NUCLEOTIDE SEQUENCE [LARGE SCALE GENOMIC DNA]</scope>
    <source>
        <strain evidence="2 3">F8825</strain>
    </source>
</reference>
<evidence type="ECO:0000256" key="1">
    <source>
        <dbReference type="ARBA" id="ARBA00008791"/>
    </source>
</evidence>
<dbReference type="RefSeq" id="WP_129331113.1">
    <property type="nucleotide sequence ID" value="NZ_SDVB01000170.1"/>
</dbReference>
<evidence type="ECO:0000313" key="2">
    <source>
        <dbReference type="EMBL" id="RYC17503.1"/>
    </source>
</evidence>
<comment type="similarity">
    <text evidence="1">Belongs to the universal stress protein A family.</text>
</comment>
<keyword evidence="3" id="KW-1185">Reference proteome</keyword>
<name>A0A4Q2TDX3_9HYPH</name>
<evidence type="ECO:0000313" key="3">
    <source>
        <dbReference type="Proteomes" id="UP000291088"/>
    </source>
</evidence>
<dbReference type="SUPFAM" id="SSF52402">
    <property type="entry name" value="Adenine nucleotide alpha hydrolases-like"/>
    <property type="match status" value="2"/>
</dbReference>
<dbReference type="PANTHER" id="PTHR46268">
    <property type="entry name" value="STRESS RESPONSE PROTEIN NHAX"/>
    <property type="match status" value="1"/>
</dbReference>
<dbReference type="EMBL" id="SDVB01000170">
    <property type="protein sequence ID" value="RYC17503.1"/>
    <property type="molecule type" value="Genomic_DNA"/>
</dbReference>
<organism evidence="2 3">
    <name type="scientific">Ciceribacter ferrooxidans</name>
    <dbReference type="NCBI Taxonomy" id="2509717"/>
    <lineage>
        <taxon>Bacteria</taxon>
        <taxon>Pseudomonadati</taxon>
        <taxon>Pseudomonadota</taxon>
        <taxon>Alphaproteobacteria</taxon>
        <taxon>Hyphomicrobiales</taxon>
        <taxon>Rhizobiaceae</taxon>
        <taxon>Ciceribacter</taxon>
    </lineage>
</organism>
<gene>
    <name evidence="2" type="ORF">EUU22_05830</name>
</gene>